<dbReference type="Gene3D" id="1.10.10.60">
    <property type="entry name" value="Homeodomain-like"/>
    <property type="match status" value="1"/>
</dbReference>
<dbReference type="InterPro" id="IPR002197">
    <property type="entry name" value="HTH_Fis"/>
</dbReference>
<keyword evidence="1" id="KW-0547">Nucleotide-binding</keyword>
<dbReference type="FunFam" id="3.40.50.300:FF:000006">
    <property type="entry name" value="DNA-binding transcriptional regulator NtrC"/>
    <property type="match status" value="1"/>
</dbReference>
<dbReference type="Gene3D" id="1.10.8.60">
    <property type="match status" value="1"/>
</dbReference>
<organism evidence="7 8">
    <name type="scientific">Gottfriedia solisilvae</name>
    <dbReference type="NCBI Taxonomy" id="1516104"/>
    <lineage>
        <taxon>Bacteria</taxon>
        <taxon>Bacillati</taxon>
        <taxon>Bacillota</taxon>
        <taxon>Bacilli</taxon>
        <taxon>Bacillales</taxon>
        <taxon>Bacillaceae</taxon>
        <taxon>Gottfriedia</taxon>
    </lineage>
</organism>
<keyword evidence="2" id="KW-0067">ATP-binding</keyword>
<dbReference type="Pfam" id="PF02954">
    <property type="entry name" value="HTH_8"/>
    <property type="match status" value="1"/>
</dbReference>
<dbReference type="Pfam" id="PF00158">
    <property type="entry name" value="Sigma54_activat"/>
    <property type="match status" value="1"/>
</dbReference>
<reference evidence="8" key="1">
    <citation type="journal article" date="2019" name="Int. J. Syst. Evol. Microbiol.">
        <title>The Global Catalogue of Microorganisms (GCM) 10K type strain sequencing project: providing services to taxonomists for standard genome sequencing and annotation.</title>
        <authorList>
            <consortium name="The Broad Institute Genomics Platform"/>
            <consortium name="The Broad Institute Genome Sequencing Center for Infectious Disease"/>
            <person name="Wu L."/>
            <person name="Ma J."/>
        </authorList>
    </citation>
    <scope>NUCLEOTIDE SEQUENCE [LARGE SCALE GENOMIC DNA]</scope>
    <source>
        <strain evidence="8">CGMCC 1.14993</strain>
    </source>
</reference>
<dbReference type="InterPro" id="IPR002078">
    <property type="entry name" value="Sigma_54_int"/>
</dbReference>
<dbReference type="PANTHER" id="PTHR32071">
    <property type="entry name" value="TRANSCRIPTIONAL REGULATORY PROTEIN"/>
    <property type="match status" value="1"/>
</dbReference>
<keyword evidence="4" id="KW-0804">Transcription</keyword>
<dbReference type="SMART" id="SM00091">
    <property type="entry name" value="PAS"/>
    <property type="match status" value="1"/>
</dbReference>
<dbReference type="PROSITE" id="PS00675">
    <property type="entry name" value="SIGMA54_INTERACT_1"/>
    <property type="match status" value="1"/>
</dbReference>
<feature type="domain" description="Sigma-54 factor interaction" evidence="5">
    <location>
        <begin position="149"/>
        <end position="379"/>
    </location>
</feature>
<dbReference type="Pfam" id="PF25601">
    <property type="entry name" value="AAA_lid_14"/>
    <property type="match status" value="1"/>
</dbReference>
<dbReference type="InterPro" id="IPR025944">
    <property type="entry name" value="Sigma_54_int_dom_CS"/>
</dbReference>
<dbReference type="InterPro" id="IPR058031">
    <property type="entry name" value="AAA_lid_NorR"/>
</dbReference>
<dbReference type="Proteomes" id="UP000626244">
    <property type="component" value="Unassembled WGS sequence"/>
</dbReference>
<dbReference type="Pfam" id="PF00989">
    <property type="entry name" value="PAS"/>
    <property type="match status" value="1"/>
</dbReference>
<evidence type="ECO:0000259" key="6">
    <source>
        <dbReference type="PROSITE" id="PS50112"/>
    </source>
</evidence>
<dbReference type="GO" id="GO:0043565">
    <property type="term" value="F:sequence-specific DNA binding"/>
    <property type="evidence" value="ECO:0007669"/>
    <property type="project" value="InterPro"/>
</dbReference>
<dbReference type="CDD" id="cd00009">
    <property type="entry name" value="AAA"/>
    <property type="match status" value="1"/>
</dbReference>
<dbReference type="InterPro" id="IPR009057">
    <property type="entry name" value="Homeodomain-like_sf"/>
</dbReference>
<evidence type="ECO:0000256" key="3">
    <source>
        <dbReference type="ARBA" id="ARBA00023015"/>
    </source>
</evidence>
<dbReference type="InterPro" id="IPR025662">
    <property type="entry name" value="Sigma_54_int_dom_ATP-bd_1"/>
</dbReference>
<evidence type="ECO:0000256" key="1">
    <source>
        <dbReference type="ARBA" id="ARBA00022741"/>
    </source>
</evidence>
<dbReference type="PRINTS" id="PR01590">
    <property type="entry name" value="HTHFIS"/>
</dbReference>
<proteinExistence type="predicted"/>
<dbReference type="InterPro" id="IPR035965">
    <property type="entry name" value="PAS-like_dom_sf"/>
</dbReference>
<keyword evidence="3" id="KW-0805">Transcription regulation</keyword>
<gene>
    <name evidence="7" type="ORF">GCM10007380_26600</name>
</gene>
<evidence type="ECO:0000313" key="8">
    <source>
        <dbReference type="Proteomes" id="UP000626244"/>
    </source>
</evidence>
<dbReference type="PROSITE" id="PS00688">
    <property type="entry name" value="SIGMA54_INTERACT_3"/>
    <property type="match status" value="1"/>
</dbReference>
<evidence type="ECO:0000313" key="7">
    <source>
        <dbReference type="EMBL" id="GGI15164.1"/>
    </source>
</evidence>
<dbReference type="OrthoDB" id="9771372at2"/>
<sequence>MNKMLQCLPFNWIQEIVNIAAEWIVVVDRDGKVLYMNESYCKFVDRDPDEVIGMDVQDVIENSRMHFVAKTGQAEVAEIHPIKNTEMVANRYPLFIDNELVGAVGTVMFRNAQDWLEYSKKVEPLIEELNYYKKRFEKELVSKYSFSQLIGSTPSFHAAKQLAEKVSASSSAILLFGESGTGKELFAHAIHDASPRRLFPFVRVNCASIPEHLLESELFGYDEGAFTGAKRGGKKGKFEIANRGTIFLDEIGDMSLNMQSKLLRVLQEKEIERVGGNSPISIDVRVIAATHRNLEDMVVLKEFRQDLYYRLNVIKVDIPPLRERIQDIPLIANALLKKLERKFHRHGIQISNEVFQILKSHHWPGNVRELENVIERCVNVLTGNVITPEQLPLYLYENPSNKILLNHDPSHYIKSDLKLTKSLKELIEETERNAVIQALVEANGNKIEAAKLLDISKSTFYEKIKYYNIHRNEIDEFIKN</sequence>
<dbReference type="SUPFAM" id="SSF55785">
    <property type="entry name" value="PYP-like sensor domain (PAS domain)"/>
    <property type="match status" value="1"/>
</dbReference>
<dbReference type="SUPFAM" id="SSF52540">
    <property type="entry name" value="P-loop containing nucleoside triphosphate hydrolases"/>
    <property type="match status" value="1"/>
</dbReference>
<dbReference type="Gene3D" id="3.30.450.20">
    <property type="entry name" value="PAS domain"/>
    <property type="match status" value="1"/>
</dbReference>
<dbReference type="CDD" id="cd00130">
    <property type="entry name" value="PAS"/>
    <property type="match status" value="1"/>
</dbReference>
<evidence type="ECO:0000256" key="2">
    <source>
        <dbReference type="ARBA" id="ARBA00022840"/>
    </source>
</evidence>
<dbReference type="EMBL" id="BMHB01000001">
    <property type="protein sequence ID" value="GGI15164.1"/>
    <property type="molecule type" value="Genomic_DNA"/>
</dbReference>
<dbReference type="NCBIfam" id="TIGR00229">
    <property type="entry name" value="sensory_box"/>
    <property type="match status" value="1"/>
</dbReference>
<name>A0A8J3AK61_9BACI</name>
<dbReference type="AlphaFoldDB" id="A0A8J3AK61"/>
<dbReference type="InterPro" id="IPR000014">
    <property type="entry name" value="PAS"/>
</dbReference>
<dbReference type="GO" id="GO:0006355">
    <property type="term" value="P:regulation of DNA-templated transcription"/>
    <property type="evidence" value="ECO:0007669"/>
    <property type="project" value="InterPro"/>
</dbReference>
<dbReference type="InterPro" id="IPR027417">
    <property type="entry name" value="P-loop_NTPase"/>
</dbReference>
<dbReference type="SUPFAM" id="SSF46689">
    <property type="entry name" value="Homeodomain-like"/>
    <property type="match status" value="1"/>
</dbReference>
<dbReference type="PROSITE" id="PS50045">
    <property type="entry name" value="SIGMA54_INTERACT_4"/>
    <property type="match status" value="1"/>
</dbReference>
<dbReference type="RefSeq" id="WP_087999884.1">
    <property type="nucleotide sequence ID" value="NZ_BMHB01000001.1"/>
</dbReference>
<evidence type="ECO:0000256" key="4">
    <source>
        <dbReference type="ARBA" id="ARBA00023163"/>
    </source>
</evidence>
<dbReference type="GO" id="GO:0005524">
    <property type="term" value="F:ATP binding"/>
    <property type="evidence" value="ECO:0007669"/>
    <property type="project" value="UniProtKB-KW"/>
</dbReference>
<evidence type="ECO:0000259" key="5">
    <source>
        <dbReference type="PROSITE" id="PS50045"/>
    </source>
</evidence>
<dbReference type="InterPro" id="IPR003593">
    <property type="entry name" value="AAA+_ATPase"/>
</dbReference>
<dbReference type="PROSITE" id="PS50112">
    <property type="entry name" value="PAS"/>
    <property type="match status" value="1"/>
</dbReference>
<accession>A0A8J3AK61</accession>
<feature type="domain" description="PAS" evidence="6">
    <location>
        <begin position="13"/>
        <end position="60"/>
    </location>
</feature>
<dbReference type="InterPro" id="IPR013767">
    <property type="entry name" value="PAS_fold"/>
</dbReference>
<dbReference type="Gene3D" id="3.40.50.300">
    <property type="entry name" value="P-loop containing nucleotide triphosphate hydrolases"/>
    <property type="match status" value="1"/>
</dbReference>
<keyword evidence="8" id="KW-1185">Reference proteome</keyword>
<dbReference type="SMART" id="SM00382">
    <property type="entry name" value="AAA"/>
    <property type="match status" value="1"/>
</dbReference>
<comment type="caution">
    <text evidence="7">The sequence shown here is derived from an EMBL/GenBank/DDBJ whole genome shotgun (WGS) entry which is preliminary data.</text>
</comment>
<protein>
    <submittedName>
        <fullName evidence="7">Sigma-54-dependent Fis family transcriptional regulator</fullName>
    </submittedName>
</protein>
<dbReference type="PANTHER" id="PTHR32071:SF57">
    <property type="entry name" value="C4-DICARBOXYLATE TRANSPORT TRANSCRIPTIONAL REGULATORY PROTEIN DCTD"/>
    <property type="match status" value="1"/>
</dbReference>